<dbReference type="OrthoDB" id="4087617at2"/>
<keyword evidence="1" id="KW-1133">Transmembrane helix</keyword>
<organism evidence="2 3">
    <name type="scientific">Sulfuriferula multivorans</name>
    <dbReference type="NCBI Taxonomy" id="1559896"/>
    <lineage>
        <taxon>Bacteria</taxon>
        <taxon>Pseudomonadati</taxon>
        <taxon>Pseudomonadota</taxon>
        <taxon>Betaproteobacteria</taxon>
        <taxon>Nitrosomonadales</taxon>
        <taxon>Sulfuricellaceae</taxon>
        <taxon>Sulfuriferula</taxon>
    </lineage>
</organism>
<name>A0A401JD27_9PROT</name>
<accession>A0A401JD27</accession>
<proteinExistence type="predicted"/>
<dbReference type="Proteomes" id="UP000286806">
    <property type="component" value="Unassembled WGS sequence"/>
</dbReference>
<keyword evidence="1" id="KW-0472">Membrane</keyword>
<evidence type="ECO:0000313" key="2">
    <source>
        <dbReference type="EMBL" id="GBL45572.1"/>
    </source>
</evidence>
<evidence type="ECO:0000256" key="1">
    <source>
        <dbReference type="SAM" id="Phobius"/>
    </source>
</evidence>
<reference evidence="2 3" key="1">
    <citation type="journal article" date="2019" name="Front. Microbiol.">
        <title>Genomes of Neutrophilic Sulfur-Oxidizing Chemolithoautotrophs Representing 9 Proteobacterial Species From 8 Genera.</title>
        <authorList>
            <person name="Watanabe T."/>
            <person name="Kojima H."/>
            <person name="Umezawa K."/>
            <person name="Hori C."/>
            <person name="Takasuka T.E."/>
            <person name="Kato Y."/>
            <person name="Fukui M."/>
        </authorList>
    </citation>
    <scope>NUCLEOTIDE SEQUENCE [LARGE SCALE GENOMIC DNA]</scope>
    <source>
        <strain evidence="2 3">TTN</strain>
    </source>
</reference>
<keyword evidence="3" id="KW-1185">Reference proteome</keyword>
<sequence>MSKRSEAYLSGVPMERYDMIREGLIVLSVVTLVIVLLAAFFGTPDYPTVTAKEVATKQPLLFLDRSLSYFSGQSGLQTYGPPYTKDDQNAQAVFGFISPARWVGVVSPVNAQQDLAMKPLERIAVLNPEVATALAAYKQASPDQQQNWIKNYAVALKKATDDNGKVILAQGDYGPVAGLMNGMLKLARAGLLERALDSSALLPYDLNNTKSLLFLEGPIENRVAQHLNELGSQWGMTNEMGPYPGAWWLWPYAFLYQLPGIVNSPNADLITGLIMAAAFFILIFLPVIPGLNRIPYLIPVYRLIWRDWYRRSKD</sequence>
<protein>
    <submittedName>
        <fullName evidence="2">Apocytochrome b</fullName>
    </submittedName>
</protein>
<dbReference type="RefSeq" id="WP_124704387.1">
    <property type="nucleotide sequence ID" value="NZ_BGOW01000013.1"/>
</dbReference>
<evidence type="ECO:0000313" key="3">
    <source>
        <dbReference type="Proteomes" id="UP000286806"/>
    </source>
</evidence>
<dbReference type="EMBL" id="BGOW01000013">
    <property type="protein sequence ID" value="GBL45572.1"/>
    <property type="molecule type" value="Genomic_DNA"/>
</dbReference>
<feature type="transmembrane region" description="Helical" evidence="1">
    <location>
        <begin position="24"/>
        <end position="42"/>
    </location>
</feature>
<comment type="caution">
    <text evidence="2">The sequence shown here is derived from an EMBL/GenBank/DDBJ whole genome shotgun (WGS) entry which is preliminary data.</text>
</comment>
<gene>
    <name evidence="2" type="ORF">SFMTTN_1382</name>
</gene>
<dbReference type="AlphaFoldDB" id="A0A401JD27"/>
<feature type="transmembrane region" description="Helical" evidence="1">
    <location>
        <begin position="269"/>
        <end position="288"/>
    </location>
</feature>
<keyword evidence="1" id="KW-0812">Transmembrane</keyword>